<dbReference type="Pfam" id="PF24693">
    <property type="entry name" value="DUF7660"/>
    <property type="match status" value="1"/>
</dbReference>
<proteinExistence type="predicted"/>
<reference evidence="2 3" key="1">
    <citation type="submission" date="2015-10" db="EMBL/GenBank/DDBJ databases">
        <title>Draft genome sequence of Streptomyces sp. RV15, isolated from a marine sponge.</title>
        <authorList>
            <person name="Ruckert C."/>
            <person name="Abdelmohsen U.R."/>
            <person name="Winkler A."/>
            <person name="Hentschel U."/>
            <person name="Kalinowski J."/>
            <person name="Kampfer P."/>
            <person name="Glaeser S."/>
        </authorList>
    </citation>
    <scope>NUCLEOTIDE SEQUENCE [LARGE SCALE GENOMIC DNA]</scope>
    <source>
        <strain evidence="2 3">RV15</strain>
    </source>
</reference>
<evidence type="ECO:0000313" key="3">
    <source>
        <dbReference type="Proteomes" id="UP000053260"/>
    </source>
</evidence>
<dbReference type="InterPro" id="IPR056077">
    <property type="entry name" value="DUF7660"/>
</dbReference>
<evidence type="ECO:0000313" key="2">
    <source>
        <dbReference type="EMBL" id="KUO15389.1"/>
    </source>
</evidence>
<feature type="domain" description="DUF7660" evidence="1">
    <location>
        <begin position="3"/>
        <end position="75"/>
    </location>
</feature>
<keyword evidence="3" id="KW-1185">Reference proteome</keyword>
<accession>A0A101UR97</accession>
<gene>
    <name evidence="2" type="ORF">AQJ91_41715</name>
</gene>
<dbReference type="AlphaFoldDB" id="A0A101UR97"/>
<evidence type="ECO:0000259" key="1">
    <source>
        <dbReference type="Pfam" id="PF24693"/>
    </source>
</evidence>
<name>A0A101UR97_9ACTN</name>
<dbReference type="Proteomes" id="UP000053260">
    <property type="component" value="Unassembled WGS sequence"/>
</dbReference>
<dbReference type="EMBL" id="LMXB01000113">
    <property type="protein sequence ID" value="KUO15389.1"/>
    <property type="molecule type" value="Genomic_DNA"/>
</dbReference>
<organism evidence="2 3">
    <name type="scientific">Streptomyces dysideae</name>
    <dbReference type="NCBI Taxonomy" id="909626"/>
    <lineage>
        <taxon>Bacteria</taxon>
        <taxon>Bacillati</taxon>
        <taxon>Actinomycetota</taxon>
        <taxon>Actinomycetes</taxon>
        <taxon>Kitasatosporales</taxon>
        <taxon>Streptomycetaceae</taxon>
        <taxon>Streptomyces</taxon>
    </lineage>
</organism>
<dbReference type="STRING" id="909626.AQJ91_41715"/>
<comment type="caution">
    <text evidence="2">The sequence shown here is derived from an EMBL/GenBank/DDBJ whole genome shotgun (WGS) entry which is preliminary data.</text>
</comment>
<protein>
    <recommendedName>
        <fullName evidence="1">DUF7660 domain-containing protein</fullName>
    </recommendedName>
</protein>
<sequence>MRTREDLVAFLQLAAEDLAAHPEDWENDSLPAFLEAWAAWLNDCPGWFRNNGQEVPEWPSWKLVGDMVMAARAYE</sequence>